<evidence type="ECO:0000256" key="1">
    <source>
        <dbReference type="SAM" id="Phobius"/>
    </source>
</evidence>
<dbReference type="Proteomes" id="UP001215231">
    <property type="component" value="Chromosome"/>
</dbReference>
<evidence type="ECO:0000313" key="2">
    <source>
        <dbReference type="EMBL" id="WDE09943.1"/>
    </source>
</evidence>
<organism evidence="2 3">
    <name type="scientific">Thalassomonas haliotis</name>
    <dbReference type="NCBI Taxonomy" id="485448"/>
    <lineage>
        <taxon>Bacteria</taxon>
        <taxon>Pseudomonadati</taxon>
        <taxon>Pseudomonadota</taxon>
        <taxon>Gammaproteobacteria</taxon>
        <taxon>Alteromonadales</taxon>
        <taxon>Colwelliaceae</taxon>
        <taxon>Thalassomonas</taxon>
    </lineage>
</organism>
<evidence type="ECO:0008006" key="4">
    <source>
        <dbReference type="Google" id="ProtNLM"/>
    </source>
</evidence>
<dbReference type="RefSeq" id="WP_274049951.1">
    <property type="nucleotide sequence ID" value="NZ_CP059693.1"/>
</dbReference>
<evidence type="ECO:0000313" key="3">
    <source>
        <dbReference type="Proteomes" id="UP001215231"/>
    </source>
</evidence>
<protein>
    <recommendedName>
        <fullName evidence="4">PH domain-containing protein</fullName>
    </recommendedName>
</protein>
<reference evidence="2 3" key="1">
    <citation type="journal article" date="2022" name="Mar. Drugs">
        <title>Bioassay-Guided Fractionation Leads to the Detection of Cholic Acid Generated by the Rare Thalassomonas sp.</title>
        <authorList>
            <person name="Pheiffer F."/>
            <person name="Schneider Y.K."/>
            <person name="Hansen E.H."/>
            <person name="Andersen J.H."/>
            <person name="Isaksson J."/>
            <person name="Busche T."/>
            <person name="R C."/>
            <person name="Kalinowski J."/>
            <person name="Zyl L.V."/>
            <person name="Trindade M."/>
        </authorList>
    </citation>
    <scope>NUCLEOTIDE SEQUENCE [LARGE SCALE GENOMIC DNA]</scope>
    <source>
        <strain evidence="2 3">A5K-61T</strain>
    </source>
</reference>
<gene>
    <name evidence="2" type="ORF">H3N35_16715</name>
</gene>
<keyword evidence="1" id="KW-0812">Transmembrane</keyword>
<keyword evidence="1" id="KW-1133">Transmembrane helix</keyword>
<dbReference type="EMBL" id="CP059693">
    <property type="protein sequence ID" value="WDE09943.1"/>
    <property type="molecule type" value="Genomic_DNA"/>
</dbReference>
<feature type="transmembrane region" description="Helical" evidence="1">
    <location>
        <begin position="39"/>
        <end position="57"/>
    </location>
</feature>
<accession>A0ABY7V8P3</accession>
<keyword evidence="1" id="KW-0472">Membrane</keyword>
<keyword evidence="3" id="KW-1185">Reference proteome</keyword>
<name>A0ABY7V8P3_9GAMM</name>
<sequence>MAKVVYMCFLSTKQLQIKNTAKNADLASWLNAIQANRKIIPFFVIFVLTVSRALFNIRPRWSAPTIKTIPQ</sequence>
<proteinExistence type="predicted"/>